<evidence type="ECO:0000256" key="1">
    <source>
        <dbReference type="ARBA" id="ARBA00004236"/>
    </source>
</evidence>
<evidence type="ECO:0000313" key="9">
    <source>
        <dbReference type="Proteomes" id="UP000626148"/>
    </source>
</evidence>
<dbReference type="InterPro" id="IPR001173">
    <property type="entry name" value="Glyco_trans_2-like"/>
</dbReference>
<comment type="caution">
    <text evidence="8">The sequence shown here is derived from an EMBL/GenBank/DDBJ whole genome shotgun (WGS) entry which is preliminary data.</text>
</comment>
<dbReference type="Gene3D" id="3.90.550.10">
    <property type="entry name" value="Spore Coat Polysaccharide Biosynthesis Protein SpsA, Chain A"/>
    <property type="match status" value="1"/>
</dbReference>
<feature type="domain" description="Glycosyltransferase 2-like" evidence="7">
    <location>
        <begin position="13"/>
        <end position="124"/>
    </location>
</feature>
<dbReference type="SUPFAM" id="SSF53448">
    <property type="entry name" value="Nucleotide-diphospho-sugar transferases"/>
    <property type="match status" value="1"/>
</dbReference>
<keyword evidence="5 6" id="KW-0472">Membrane</keyword>
<dbReference type="Proteomes" id="UP000626148">
    <property type="component" value="Unassembled WGS sequence"/>
</dbReference>
<protein>
    <recommendedName>
        <fullName evidence="7">Glycosyltransferase 2-like domain-containing protein</fullName>
    </recommendedName>
</protein>
<keyword evidence="6" id="KW-0812">Transmembrane</keyword>
<accession>A0A918K4V9</accession>
<proteinExistence type="predicted"/>
<evidence type="ECO:0000256" key="5">
    <source>
        <dbReference type="ARBA" id="ARBA00023136"/>
    </source>
</evidence>
<dbReference type="Pfam" id="PF00535">
    <property type="entry name" value="Glycos_transf_2"/>
    <property type="match status" value="1"/>
</dbReference>
<dbReference type="GO" id="GO:0005886">
    <property type="term" value="C:plasma membrane"/>
    <property type="evidence" value="ECO:0007669"/>
    <property type="project" value="UniProtKB-SubCell"/>
</dbReference>
<gene>
    <name evidence="8" type="ORF">GCM10007392_16320</name>
</gene>
<reference evidence="8" key="2">
    <citation type="submission" date="2020-09" db="EMBL/GenBank/DDBJ databases">
        <authorList>
            <person name="Sun Q."/>
            <person name="Kim S."/>
        </authorList>
    </citation>
    <scope>NUCLEOTIDE SEQUENCE</scope>
    <source>
        <strain evidence="8">KCTC 22169</strain>
    </source>
</reference>
<dbReference type="EMBL" id="BMXR01000003">
    <property type="protein sequence ID" value="GGX49692.1"/>
    <property type="molecule type" value="Genomic_DNA"/>
</dbReference>
<sequence length="323" mass="35617">MMHDDDMEWPLVSIVLPAHNEANSINACLDSIMASDYPRDRFETILVDNSSTDGTPDLARQFPVEVYELPNVNVGAVRNYGAGKANGSILAFLDADCVVDPRWLKKGVETLQNLSVDVVGGGIKLGASPSWVESFWLLECRHGSTRPTELIGCNIFIRKSVFESVGGFNEQITSGEDTDISRKLKASGHSVPVITDLAVVHLGNAKSMTSFIRRQQWHAENYISHWKSSIADPVFYLVLWFTLMVASSFFFIALNQTFTGLAAALAALLPAGILSLKRLKRASTQEFNPVKLALIFSLDVLYLAGRSLGLLRGMIREITKRLL</sequence>
<evidence type="ECO:0000256" key="4">
    <source>
        <dbReference type="ARBA" id="ARBA00022679"/>
    </source>
</evidence>
<dbReference type="PANTHER" id="PTHR43646">
    <property type="entry name" value="GLYCOSYLTRANSFERASE"/>
    <property type="match status" value="1"/>
</dbReference>
<evidence type="ECO:0000256" key="6">
    <source>
        <dbReference type="SAM" id="Phobius"/>
    </source>
</evidence>
<dbReference type="PANTHER" id="PTHR43646:SF2">
    <property type="entry name" value="GLYCOSYLTRANSFERASE 2-LIKE DOMAIN-CONTAINING PROTEIN"/>
    <property type="match status" value="1"/>
</dbReference>
<evidence type="ECO:0000256" key="2">
    <source>
        <dbReference type="ARBA" id="ARBA00022475"/>
    </source>
</evidence>
<evidence type="ECO:0000256" key="3">
    <source>
        <dbReference type="ARBA" id="ARBA00022676"/>
    </source>
</evidence>
<evidence type="ECO:0000313" key="8">
    <source>
        <dbReference type="EMBL" id="GGX49692.1"/>
    </source>
</evidence>
<dbReference type="InterPro" id="IPR029044">
    <property type="entry name" value="Nucleotide-diphossugar_trans"/>
</dbReference>
<dbReference type="GO" id="GO:0016757">
    <property type="term" value="F:glycosyltransferase activity"/>
    <property type="evidence" value="ECO:0007669"/>
    <property type="project" value="UniProtKB-KW"/>
</dbReference>
<feature type="transmembrane region" description="Helical" evidence="6">
    <location>
        <begin position="258"/>
        <end position="276"/>
    </location>
</feature>
<evidence type="ECO:0000259" key="7">
    <source>
        <dbReference type="Pfam" id="PF00535"/>
    </source>
</evidence>
<dbReference type="RefSeq" id="WP_189608040.1">
    <property type="nucleotide sequence ID" value="NZ_BMXR01000003.1"/>
</dbReference>
<keyword evidence="9" id="KW-1185">Reference proteome</keyword>
<reference evidence="8" key="1">
    <citation type="journal article" date="2014" name="Int. J. Syst. Evol. Microbiol.">
        <title>Complete genome sequence of Corynebacterium casei LMG S-19264T (=DSM 44701T), isolated from a smear-ripened cheese.</title>
        <authorList>
            <consortium name="US DOE Joint Genome Institute (JGI-PGF)"/>
            <person name="Walter F."/>
            <person name="Albersmeier A."/>
            <person name="Kalinowski J."/>
            <person name="Ruckert C."/>
        </authorList>
    </citation>
    <scope>NUCLEOTIDE SEQUENCE</scope>
    <source>
        <strain evidence="8">KCTC 22169</strain>
    </source>
</reference>
<keyword evidence="6" id="KW-1133">Transmembrane helix</keyword>
<feature type="transmembrane region" description="Helical" evidence="6">
    <location>
        <begin position="234"/>
        <end position="252"/>
    </location>
</feature>
<keyword evidence="4" id="KW-0808">Transferase</keyword>
<dbReference type="AlphaFoldDB" id="A0A918K4V9"/>
<comment type="subcellular location">
    <subcellularLocation>
        <location evidence="1">Cell membrane</location>
    </subcellularLocation>
</comment>
<keyword evidence="2" id="KW-1003">Cell membrane</keyword>
<organism evidence="8 9">
    <name type="scientific">Saccharospirillum salsuginis</name>
    <dbReference type="NCBI Taxonomy" id="418750"/>
    <lineage>
        <taxon>Bacteria</taxon>
        <taxon>Pseudomonadati</taxon>
        <taxon>Pseudomonadota</taxon>
        <taxon>Gammaproteobacteria</taxon>
        <taxon>Oceanospirillales</taxon>
        <taxon>Saccharospirillaceae</taxon>
        <taxon>Saccharospirillum</taxon>
    </lineage>
</organism>
<name>A0A918K4V9_9GAMM</name>
<keyword evidence="3" id="KW-0328">Glycosyltransferase</keyword>